<dbReference type="InterPro" id="IPR003661">
    <property type="entry name" value="HisK_dim/P_dom"/>
</dbReference>
<keyword evidence="12" id="KW-0902">Two-component regulatory system</keyword>
<dbReference type="PROSITE" id="PS50109">
    <property type="entry name" value="HIS_KIN"/>
    <property type="match status" value="1"/>
</dbReference>
<keyword evidence="13 14" id="KW-0472">Membrane</keyword>
<keyword evidence="9" id="KW-0418">Kinase</keyword>
<feature type="transmembrane region" description="Helical" evidence="14">
    <location>
        <begin position="6"/>
        <end position="30"/>
    </location>
</feature>
<dbReference type="GO" id="GO:0005524">
    <property type="term" value="F:ATP binding"/>
    <property type="evidence" value="ECO:0007669"/>
    <property type="project" value="UniProtKB-KW"/>
</dbReference>
<evidence type="ECO:0000313" key="18">
    <source>
        <dbReference type="Proteomes" id="UP000284177"/>
    </source>
</evidence>
<dbReference type="InterPro" id="IPR057640">
    <property type="entry name" value="Cache_WalK"/>
</dbReference>
<keyword evidence="8" id="KW-0547">Nucleotide-binding</keyword>
<dbReference type="InterPro" id="IPR005467">
    <property type="entry name" value="His_kinase_dom"/>
</dbReference>
<keyword evidence="6" id="KW-0808">Transferase</keyword>
<dbReference type="Pfam" id="PF02518">
    <property type="entry name" value="HATPase_c"/>
    <property type="match status" value="1"/>
</dbReference>
<dbReference type="InterPro" id="IPR029151">
    <property type="entry name" value="Sensor-like_sf"/>
</dbReference>
<evidence type="ECO:0000256" key="6">
    <source>
        <dbReference type="ARBA" id="ARBA00022679"/>
    </source>
</evidence>
<keyword evidence="7 14" id="KW-0812">Transmembrane</keyword>
<dbReference type="Pfam" id="PF00672">
    <property type="entry name" value="HAMP"/>
    <property type="match status" value="1"/>
</dbReference>
<dbReference type="Gene3D" id="1.10.8.500">
    <property type="entry name" value="HAMP domain in histidine kinase"/>
    <property type="match status" value="1"/>
</dbReference>
<evidence type="ECO:0000256" key="10">
    <source>
        <dbReference type="ARBA" id="ARBA00022840"/>
    </source>
</evidence>
<dbReference type="OrthoDB" id="9813151at2"/>
<feature type="non-terminal residue" evidence="17">
    <location>
        <position position="452"/>
    </location>
</feature>
<dbReference type="PANTHER" id="PTHR45528:SF1">
    <property type="entry name" value="SENSOR HISTIDINE KINASE CPXA"/>
    <property type="match status" value="1"/>
</dbReference>
<keyword evidence="11 14" id="KW-1133">Transmembrane helix</keyword>
<evidence type="ECO:0000259" key="16">
    <source>
        <dbReference type="PROSITE" id="PS50885"/>
    </source>
</evidence>
<keyword evidence="18" id="KW-1185">Reference proteome</keyword>
<dbReference type="SUPFAM" id="SSF158472">
    <property type="entry name" value="HAMP domain-like"/>
    <property type="match status" value="1"/>
</dbReference>
<keyword evidence="10" id="KW-0067">ATP-binding</keyword>
<dbReference type="RefSeq" id="WP_147417149.1">
    <property type="nucleotide sequence ID" value="NZ_MCIB01000017.1"/>
</dbReference>
<sequence>MIKNISIKMAVVFGLIIIVTLAVLDFFLIYTYSNTQFQKQEIEYSTYGNIISNIAKENITNRTNLNRLVKEYAQNIEGRVLILNSNGKVIADNYDGYIGTKIQNKEIDMTLQNKSESIGYYTVEDKKIMMVTTPILSNEKIMGVVLISTYADDVYIDVGSLKRRVILISLFSGLLAIIVSFIIGDKIADPIKQLTSASEKILKGNLNTKVNIKRKDEIGKLATTFNKMSEELYKIDVNRRRFISDVSHELKTPLASIKALIESLIDGEEDLETFREYLIDVNSEIDRLTGLVKSLLNVTRLEEIQLNKEWIKLYSEINNVMKLYKNSLKEKNIEFITDVKRDVKIYADKDMFKEVMINLIDNSIKYGKNNGYIKIVYEDKRDNKYLIIQDNGQGISKKDLPYIFDNFYRADKSRARDKGGSGIGLFVVKRILNLHGWEINVESELGEFTKFI</sequence>
<feature type="domain" description="Histidine kinase" evidence="15">
    <location>
        <begin position="245"/>
        <end position="452"/>
    </location>
</feature>
<evidence type="ECO:0000256" key="7">
    <source>
        <dbReference type="ARBA" id="ARBA00022692"/>
    </source>
</evidence>
<evidence type="ECO:0000256" key="11">
    <source>
        <dbReference type="ARBA" id="ARBA00022989"/>
    </source>
</evidence>
<proteinExistence type="predicted"/>
<evidence type="ECO:0000256" key="9">
    <source>
        <dbReference type="ARBA" id="ARBA00022777"/>
    </source>
</evidence>
<dbReference type="InterPro" id="IPR050398">
    <property type="entry name" value="HssS/ArlS-like"/>
</dbReference>
<dbReference type="SMART" id="SM00388">
    <property type="entry name" value="HisKA"/>
    <property type="match status" value="1"/>
</dbReference>
<reference evidence="17 18" key="1">
    <citation type="submission" date="2016-08" db="EMBL/GenBank/DDBJ databases">
        <title>Novel Firmicutes and Novel Genomes.</title>
        <authorList>
            <person name="Poppleton D.I."/>
            <person name="Gribaldo S."/>
        </authorList>
    </citation>
    <scope>NUCLEOTIDE SEQUENCE [LARGE SCALE GENOMIC DNA]</scope>
    <source>
        <strain evidence="17 18">CTT3</strain>
    </source>
</reference>
<feature type="transmembrane region" description="Helical" evidence="14">
    <location>
        <begin position="165"/>
        <end position="184"/>
    </location>
</feature>
<feature type="domain" description="HAMP" evidence="16">
    <location>
        <begin position="185"/>
        <end position="237"/>
    </location>
</feature>
<dbReference type="InterPro" id="IPR036890">
    <property type="entry name" value="HATPase_C_sf"/>
</dbReference>
<dbReference type="FunFam" id="1.10.287.130:FF:000001">
    <property type="entry name" value="Two-component sensor histidine kinase"/>
    <property type="match status" value="1"/>
</dbReference>
<dbReference type="PANTHER" id="PTHR45528">
    <property type="entry name" value="SENSOR HISTIDINE KINASE CPXA"/>
    <property type="match status" value="1"/>
</dbReference>
<dbReference type="FunFam" id="3.30.565.10:FF:000006">
    <property type="entry name" value="Sensor histidine kinase WalK"/>
    <property type="match status" value="1"/>
</dbReference>
<evidence type="ECO:0000256" key="13">
    <source>
        <dbReference type="ARBA" id="ARBA00023136"/>
    </source>
</evidence>
<dbReference type="SMART" id="SM00387">
    <property type="entry name" value="HATPase_c"/>
    <property type="match status" value="1"/>
</dbReference>
<evidence type="ECO:0000256" key="2">
    <source>
        <dbReference type="ARBA" id="ARBA00004651"/>
    </source>
</evidence>
<dbReference type="GO" id="GO:0000155">
    <property type="term" value="F:phosphorelay sensor kinase activity"/>
    <property type="evidence" value="ECO:0007669"/>
    <property type="project" value="InterPro"/>
</dbReference>
<dbReference type="CDD" id="cd06225">
    <property type="entry name" value="HAMP"/>
    <property type="match status" value="1"/>
</dbReference>
<organism evidence="17 18">
    <name type="scientific">Thermohalobacter berrensis</name>
    <dbReference type="NCBI Taxonomy" id="99594"/>
    <lineage>
        <taxon>Bacteria</taxon>
        <taxon>Bacillati</taxon>
        <taxon>Bacillota</taxon>
        <taxon>Tissierellia</taxon>
        <taxon>Tissierellales</taxon>
        <taxon>Thermohalobacteraceae</taxon>
        <taxon>Thermohalobacter</taxon>
    </lineage>
</organism>
<dbReference type="Pfam" id="PF00512">
    <property type="entry name" value="HisKA"/>
    <property type="match status" value="1"/>
</dbReference>
<evidence type="ECO:0000259" key="15">
    <source>
        <dbReference type="PROSITE" id="PS50109"/>
    </source>
</evidence>
<accession>A0A419T268</accession>
<dbReference type="PRINTS" id="PR00344">
    <property type="entry name" value="BCTRLSENSOR"/>
</dbReference>
<keyword evidence="5" id="KW-0597">Phosphoprotein</keyword>
<evidence type="ECO:0000256" key="8">
    <source>
        <dbReference type="ARBA" id="ARBA00022741"/>
    </source>
</evidence>
<evidence type="ECO:0000313" key="17">
    <source>
        <dbReference type="EMBL" id="RKD31546.1"/>
    </source>
</evidence>
<dbReference type="SMART" id="SM00304">
    <property type="entry name" value="HAMP"/>
    <property type="match status" value="1"/>
</dbReference>
<gene>
    <name evidence="17" type="ORF">BET03_12310</name>
</gene>
<dbReference type="CDD" id="cd00075">
    <property type="entry name" value="HATPase"/>
    <property type="match status" value="1"/>
</dbReference>
<dbReference type="SUPFAM" id="SSF55874">
    <property type="entry name" value="ATPase domain of HSP90 chaperone/DNA topoisomerase II/histidine kinase"/>
    <property type="match status" value="1"/>
</dbReference>
<dbReference type="Gene3D" id="1.10.287.130">
    <property type="match status" value="1"/>
</dbReference>
<evidence type="ECO:0000256" key="5">
    <source>
        <dbReference type="ARBA" id="ARBA00022553"/>
    </source>
</evidence>
<protein>
    <recommendedName>
        <fullName evidence="3">histidine kinase</fullName>
        <ecNumber evidence="3">2.7.13.3</ecNumber>
    </recommendedName>
</protein>
<evidence type="ECO:0000256" key="1">
    <source>
        <dbReference type="ARBA" id="ARBA00000085"/>
    </source>
</evidence>
<dbReference type="SUPFAM" id="SSF103190">
    <property type="entry name" value="Sensory domain-like"/>
    <property type="match status" value="1"/>
</dbReference>
<dbReference type="InterPro" id="IPR003660">
    <property type="entry name" value="HAMP_dom"/>
</dbReference>
<evidence type="ECO:0000256" key="14">
    <source>
        <dbReference type="SAM" id="Phobius"/>
    </source>
</evidence>
<dbReference type="CDD" id="cd00082">
    <property type="entry name" value="HisKA"/>
    <property type="match status" value="1"/>
</dbReference>
<name>A0A419T268_9FIRM</name>
<evidence type="ECO:0000256" key="4">
    <source>
        <dbReference type="ARBA" id="ARBA00022475"/>
    </source>
</evidence>
<dbReference type="InterPro" id="IPR004358">
    <property type="entry name" value="Sig_transdc_His_kin-like_C"/>
</dbReference>
<dbReference type="Gene3D" id="3.30.565.10">
    <property type="entry name" value="Histidine kinase-like ATPase, C-terminal domain"/>
    <property type="match status" value="1"/>
</dbReference>
<dbReference type="GO" id="GO:0005886">
    <property type="term" value="C:plasma membrane"/>
    <property type="evidence" value="ECO:0007669"/>
    <property type="project" value="UniProtKB-SubCell"/>
</dbReference>
<keyword evidence="4" id="KW-1003">Cell membrane</keyword>
<evidence type="ECO:0000256" key="12">
    <source>
        <dbReference type="ARBA" id="ARBA00023012"/>
    </source>
</evidence>
<dbReference type="InterPro" id="IPR003594">
    <property type="entry name" value="HATPase_dom"/>
</dbReference>
<dbReference type="PROSITE" id="PS50885">
    <property type="entry name" value="HAMP"/>
    <property type="match status" value="1"/>
</dbReference>
<dbReference type="AlphaFoldDB" id="A0A419T268"/>
<dbReference type="Pfam" id="PF23846">
    <property type="entry name" value="Cache_WalK"/>
    <property type="match status" value="1"/>
</dbReference>
<dbReference type="EC" id="2.7.13.3" evidence="3"/>
<comment type="caution">
    <text evidence="17">The sequence shown here is derived from an EMBL/GenBank/DDBJ whole genome shotgun (WGS) entry which is preliminary data.</text>
</comment>
<comment type="subcellular location">
    <subcellularLocation>
        <location evidence="2">Cell membrane</location>
        <topology evidence="2">Multi-pass membrane protein</topology>
    </subcellularLocation>
</comment>
<dbReference type="InterPro" id="IPR036097">
    <property type="entry name" value="HisK_dim/P_sf"/>
</dbReference>
<dbReference type="Gene3D" id="3.30.450.20">
    <property type="entry name" value="PAS domain"/>
    <property type="match status" value="1"/>
</dbReference>
<dbReference type="Proteomes" id="UP000284177">
    <property type="component" value="Unassembled WGS sequence"/>
</dbReference>
<dbReference type="SUPFAM" id="SSF47384">
    <property type="entry name" value="Homodimeric domain of signal transducing histidine kinase"/>
    <property type="match status" value="1"/>
</dbReference>
<evidence type="ECO:0000256" key="3">
    <source>
        <dbReference type="ARBA" id="ARBA00012438"/>
    </source>
</evidence>
<dbReference type="EMBL" id="MCIB01000017">
    <property type="protein sequence ID" value="RKD31546.1"/>
    <property type="molecule type" value="Genomic_DNA"/>
</dbReference>
<comment type="catalytic activity">
    <reaction evidence="1">
        <text>ATP + protein L-histidine = ADP + protein N-phospho-L-histidine.</text>
        <dbReference type="EC" id="2.7.13.3"/>
    </reaction>
</comment>